<dbReference type="InterPro" id="IPR050477">
    <property type="entry name" value="GrpII_AminoAcid_Decarb"/>
</dbReference>
<name>A0A7W9A1E7_9CAUL</name>
<sequence>MTADPSRELVSSYFPGARSEGERRLRNEIDATLDHWFRWRSGRFEDSASNDAAPASGAPLHEGDRLGRRLLTLCDALTAETPTFSPRYIAHMKADLSLPGLLGWFAAMLHNPNNSSRDASRVGSVIETEAIAALAGMLGYDPAQAQGHFTSGGTVANFEAVWRARYRLDHWLALALHISETDGAPLDPFAAAHMGWNQFRHLQTLYGVPDDVLKSCSAAASNPGDVWRRISRASGRDYRGPIMLVPGNRHYSWSKSANVFGLGGEAIWSVALDKGGHLDLANFERQVERAQADGRPILMAVAVAGATETGAIDPLDRLYDRLDLWRAERGWRIWRHVDAAYGGFLRAMLDGPSEATLAPETAAALRAMGRSDSITIDPHKLGYVPYACGAFLTPDAEHYAVSAFDAPYLDRPELGDGKWSSTLEGSRSAAGAAATWLTAETLGFGADGLGALMATTVETRQAFEAAVREAVPEACFLPADSNIACFSLARAGEALSHSNVRTQAVFDHFQRSPHFAVSKTTLGADNAALIANLLSGHGGYNDRSEGDAGMLVIRCVFMNPYWSDSSVRHDLLPRFIEELRRALAGPDEAKAA</sequence>
<dbReference type="GO" id="GO:0016830">
    <property type="term" value="F:carbon-carbon lyase activity"/>
    <property type="evidence" value="ECO:0007669"/>
    <property type="project" value="InterPro"/>
</dbReference>
<dbReference type="SUPFAM" id="SSF53383">
    <property type="entry name" value="PLP-dependent transferases"/>
    <property type="match status" value="1"/>
</dbReference>
<dbReference type="GO" id="GO:0030170">
    <property type="term" value="F:pyridoxal phosphate binding"/>
    <property type="evidence" value="ECO:0007669"/>
    <property type="project" value="InterPro"/>
</dbReference>
<dbReference type="GO" id="GO:0019752">
    <property type="term" value="P:carboxylic acid metabolic process"/>
    <property type="evidence" value="ECO:0007669"/>
    <property type="project" value="InterPro"/>
</dbReference>
<comment type="cofactor">
    <cofactor evidence="1 5 6">
        <name>pyridoxal 5'-phosphate</name>
        <dbReference type="ChEBI" id="CHEBI:597326"/>
    </cofactor>
</comment>
<dbReference type="Gene3D" id="3.40.640.10">
    <property type="entry name" value="Type I PLP-dependent aspartate aminotransferase-like (Major domain)"/>
    <property type="match status" value="1"/>
</dbReference>
<dbReference type="RefSeq" id="WP_164461819.1">
    <property type="nucleotide sequence ID" value="NZ_JACIJB010000001.1"/>
</dbReference>
<evidence type="ECO:0000256" key="4">
    <source>
        <dbReference type="ARBA" id="ARBA00038302"/>
    </source>
</evidence>
<gene>
    <name evidence="7" type="ORF">FHS65_000161</name>
</gene>
<evidence type="ECO:0000313" key="8">
    <source>
        <dbReference type="Proteomes" id="UP000548978"/>
    </source>
</evidence>
<organism evidence="7 8">
    <name type="scientific">Brevundimonas halotolerans</name>
    <dbReference type="NCBI Taxonomy" id="69670"/>
    <lineage>
        <taxon>Bacteria</taxon>
        <taxon>Pseudomonadati</taxon>
        <taxon>Pseudomonadota</taxon>
        <taxon>Alphaproteobacteria</taxon>
        <taxon>Caulobacterales</taxon>
        <taxon>Caulobacteraceae</taxon>
        <taxon>Brevundimonas</taxon>
    </lineage>
</organism>
<reference evidence="7 8" key="1">
    <citation type="submission" date="2020-08" db="EMBL/GenBank/DDBJ databases">
        <title>Genomic Encyclopedia of Type Strains, Phase IV (KMG-IV): sequencing the most valuable type-strain genomes for metagenomic binning, comparative biology and taxonomic classification.</title>
        <authorList>
            <person name="Goeker M."/>
        </authorList>
    </citation>
    <scope>NUCLEOTIDE SEQUENCE [LARGE SCALE GENOMIC DNA]</scope>
    <source>
        <strain evidence="7 8">DSM 24448</strain>
    </source>
</reference>
<keyword evidence="2 5" id="KW-0663">Pyridoxal phosphate</keyword>
<evidence type="ECO:0000256" key="5">
    <source>
        <dbReference type="PIRSR" id="PIRSR602129-50"/>
    </source>
</evidence>
<dbReference type="InterPro" id="IPR002129">
    <property type="entry name" value="PyrdxlP-dep_de-COase"/>
</dbReference>
<dbReference type="EMBL" id="JACIJB010000001">
    <property type="protein sequence ID" value="MBB5659443.1"/>
    <property type="molecule type" value="Genomic_DNA"/>
</dbReference>
<comment type="similarity">
    <text evidence="4">Belongs to the group II decarboxylase family. Sphingosine-1-phosphate lyase subfamily.</text>
</comment>
<accession>A0A7W9A1E7</accession>
<dbReference type="AlphaFoldDB" id="A0A7W9A1E7"/>
<evidence type="ECO:0000256" key="1">
    <source>
        <dbReference type="ARBA" id="ARBA00001933"/>
    </source>
</evidence>
<evidence type="ECO:0000256" key="3">
    <source>
        <dbReference type="ARBA" id="ARBA00023239"/>
    </source>
</evidence>
<evidence type="ECO:0000256" key="2">
    <source>
        <dbReference type="ARBA" id="ARBA00022898"/>
    </source>
</evidence>
<feature type="modified residue" description="N6-(pyridoxal phosphate)lysine" evidence="5">
    <location>
        <position position="380"/>
    </location>
</feature>
<evidence type="ECO:0000256" key="6">
    <source>
        <dbReference type="RuleBase" id="RU000382"/>
    </source>
</evidence>
<evidence type="ECO:0000313" key="7">
    <source>
        <dbReference type="EMBL" id="MBB5659443.1"/>
    </source>
</evidence>
<dbReference type="InterPro" id="IPR015424">
    <property type="entry name" value="PyrdxlP-dep_Trfase"/>
</dbReference>
<keyword evidence="3 6" id="KW-0456">Lyase</keyword>
<protein>
    <submittedName>
        <fullName evidence="7">Glutamate/tyrosine decarboxylase-like PLP-dependent enzyme</fullName>
    </submittedName>
</protein>
<dbReference type="Gene3D" id="3.90.1150.10">
    <property type="entry name" value="Aspartate Aminotransferase, domain 1"/>
    <property type="match status" value="1"/>
</dbReference>
<proteinExistence type="inferred from homology"/>
<dbReference type="Proteomes" id="UP000548978">
    <property type="component" value="Unassembled WGS sequence"/>
</dbReference>
<dbReference type="Pfam" id="PF00282">
    <property type="entry name" value="Pyridoxal_deC"/>
    <property type="match status" value="1"/>
</dbReference>
<dbReference type="PANTHER" id="PTHR42735">
    <property type="match status" value="1"/>
</dbReference>
<dbReference type="InterPro" id="IPR015421">
    <property type="entry name" value="PyrdxlP-dep_Trfase_major"/>
</dbReference>
<keyword evidence="8" id="KW-1185">Reference proteome</keyword>
<comment type="caution">
    <text evidence="7">The sequence shown here is derived from an EMBL/GenBank/DDBJ whole genome shotgun (WGS) entry which is preliminary data.</text>
</comment>
<dbReference type="PANTHER" id="PTHR42735:SF4">
    <property type="entry name" value="PYRIDOXAL PHOSPHATE-DEPENDENT DECARBOXYLASE FAMILY PROTEIN"/>
    <property type="match status" value="1"/>
</dbReference>
<dbReference type="InterPro" id="IPR015422">
    <property type="entry name" value="PyrdxlP-dep_Trfase_small"/>
</dbReference>